<dbReference type="GO" id="GO:0033969">
    <property type="term" value="F:gamma-glutamyl-gamma-aminobutyrate hydrolase activity"/>
    <property type="evidence" value="ECO:0007669"/>
    <property type="project" value="TreeGrafter"/>
</dbReference>
<keyword evidence="1" id="KW-0315">Glutamine amidotransferase</keyword>
<dbReference type="InterPro" id="IPR029062">
    <property type="entry name" value="Class_I_gatase-like"/>
</dbReference>
<dbReference type="InterPro" id="IPR044668">
    <property type="entry name" value="PuuD-like"/>
</dbReference>
<dbReference type="RefSeq" id="WP_179548560.1">
    <property type="nucleotide sequence ID" value="NZ_BSEW01000002.1"/>
</dbReference>
<evidence type="ECO:0000313" key="1">
    <source>
        <dbReference type="EMBL" id="NYD71661.1"/>
    </source>
</evidence>
<dbReference type="PANTHER" id="PTHR43235:SF1">
    <property type="entry name" value="GLUTAMINE AMIDOTRANSFERASE PB2B2.05-RELATED"/>
    <property type="match status" value="1"/>
</dbReference>
<dbReference type="Gene3D" id="3.40.50.880">
    <property type="match status" value="1"/>
</dbReference>
<gene>
    <name evidence="1" type="ORF">BJ984_002819</name>
</gene>
<proteinExistence type="predicted"/>
<dbReference type="InterPro" id="IPR011697">
    <property type="entry name" value="Peptidase_C26"/>
</dbReference>
<dbReference type="AlphaFoldDB" id="A0A852SS63"/>
<reference evidence="1 2" key="1">
    <citation type="submission" date="2020-07" db="EMBL/GenBank/DDBJ databases">
        <title>Sequencing the genomes of 1000 actinobacteria strains.</title>
        <authorList>
            <person name="Klenk H.-P."/>
        </authorList>
    </citation>
    <scope>NUCLEOTIDE SEQUENCE [LARGE SCALE GENOMIC DNA]</scope>
    <source>
        <strain evidence="1 2">DSM 26474</strain>
    </source>
</reference>
<accession>A0A852SS63</accession>
<name>A0A852SS63_9MICO</name>
<dbReference type="PANTHER" id="PTHR43235">
    <property type="entry name" value="GLUTAMINE AMIDOTRANSFERASE PB2B2.05-RELATED"/>
    <property type="match status" value="1"/>
</dbReference>
<dbReference type="SUPFAM" id="SSF52317">
    <property type="entry name" value="Class I glutamine amidotransferase-like"/>
    <property type="match status" value="1"/>
</dbReference>
<protein>
    <submittedName>
        <fullName evidence="1">Putative glutamine amidotransferase</fullName>
    </submittedName>
</protein>
<comment type="caution">
    <text evidence="1">The sequence shown here is derived from an EMBL/GenBank/DDBJ whole genome shotgun (WGS) entry which is preliminary data.</text>
</comment>
<dbReference type="PROSITE" id="PS51273">
    <property type="entry name" value="GATASE_TYPE_1"/>
    <property type="match status" value="1"/>
</dbReference>
<sequence>MTTARTLSIVTVTAHRPHAPEYHAYSTMLMRRAVAVSQASGWTVEVVAAEDTSVVDTLARTDRADAVVLLGGEDIAPEYYGAARGYRAEGRHAERADEAQLTIARRAVDRGTPLLGICRGHQIINVALGGTLVQDLGEGSAHRRDGEPIERVMSTHDVELTAGTPLAGSLIDRLGRVVSTQSAHHQAVARLGSGLAVAAVAHDGLVEAIAHREAPVLGVQWHPEDPGAVRGQFGALLAVVTEPALAVAA</sequence>
<dbReference type="GO" id="GO:0006598">
    <property type="term" value="P:polyamine catabolic process"/>
    <property type="evidence" value="ECO:0007669"/>
    <property type="project" value="TreeGrafter"/>
</dbReference>
<dbReference type="GO" id="GO:0005829">
    <property type="term" value="C:cytosol"/>
    <property type="evidence" value="ECO:0007669"/>
    <property type="project" value="TreeGrafter"/>
</dbReference>
<keyword evidence="1" id="KW-0808">Transferase</keyword>
<keyword evidence="2" id="KW-1185">Reference proteome</keyword>
<dbReference type="GO" id="GO:0016740">
    <property type="term" value="F:transferase activity"/>
    <property type="evidence" value="ECO:0007669"/>
    <property type="project" value="UniProtKB-KW"/>
</dbReference>
<dbReference type="EMBL" id="JACCBM010000001">
    <property type="protein sequence ID" value="NYD71661.1"/>
    <property type="molecule type" value="Genomic_DNA"/>
</dbReference>
<dbReference type="Proteomes" id="UP000549913">
    <property type="component" value="Unassembled WGS sequence"/>
</dbReference>
<evidence type="ECO:0000313" key="2">
    <source>
        <dbReference type="Proteomes" id="UP000549913"/>
    </source>
</evidence>
<dbReference type="Pfam" id="PF07722">
    <property type="entry name" value="Peptidase_C26"/>
    <property type="match status" value="1"/>
</dbReference>
<organism evidence="1 2">
    <name type="scientific">Herbiconiux flava</name>
    <dbReference type="NCBI Taxonomy" id="881268"/>
    <lineage>
        <taxon>Bacteria</taxon>
        <taxon>Bacillati</taxon>
        <taxon>Actinomycetota</taxon>
        <taxon>Actinomycetes</taxon>
        <taxon>Micrococcales</taxon>
        <taxon>Microbacteriaceae</taxon>
        <taxon>Herbiconiux</taxon>
    </lineage>
</organism>